<dbReference type="Proteomes" id="UP001060085">
    <property type="component" value="Linkage Group LG03"/>
</dbReference>
<protein>
    <submittedName>
        <fullName evidence="1">Uncharacterized protein</fullName>
    </submittedName>
</protein>
<evidence type="ECO:0000313" key="2">
    <source>
        <dbReference type="Proteomes" id="UP001060085"/>
    </source>
</evidence>
<sequence>MGNRTVYGRSLFANALGTIEHTGDGGNREAESHPTKDRSKAKHRPTVNGRFDLLSALGWQWFSSFGGRSLPRTVGPTLPLMLIYFSVGMASRHALSFYPCGISNPHIEDNSLFLVHYFNRVESGNRISVVIKG</sequence>
<comment type="caution">
    <text evidence="1">The sequence shown here is derived from an EMBL/GenBank/DDBJ whole genome shotgun (WGS) entry which is preliminary data.</text>
</comment>
<organism evidence="1 2">
    <name type="scientific">Catharanthus roseus</name>
    <name type="common">Madagascar periwinkle</name>
    <name type="synonym">Vinca rosea</name>
    <dbReference type="NCBI Taxonomy" id="4058"/>
    <lineage>
        <taxon>Eukaryota</taxon>
        <taxon>Viridiplantae</taxon>
        <taxon>Streptophyta</taxon>
        <taxon>Embryophyta</taxon>
        <taxon>Tracheophyta</taxon>
        <taxon>Spermatophyta</taxon>
        <taxon>Magnoliopsida</taxon>
        <taxon>eudicotyledons</taxon>
        <taxon>Gunneridae</taxon>
        <taxon>Pentapetalae</taxon>
        <taxon>asterids</taxon>
        <taxon>lamiids</taxon>
        <taxon>Gentianales</taxon>
        <taxon>Apocynaceae</taxon>
        <taxon>Rauvolfioideae</taxon>
        <taxon>Vinceae</taxon>
        <taxon>Catharanthinae</taxon>
        <taxon>Catharanthus</taxon>
    </lineage>
</organism>
<proteinExistence type="predicted"/>
<name>A0ACC0BJP1_CATRO</name>
<evidence type="ECO:0000313" key="1">
    <source>
        <dbReference type="EMBL" id="KAI5672880.1"/>
    </source>
</evidence>
<reference evidence="2" key="1">
    <citation type="journal article" date="2023" name="Nat. Plants">
        <title>Single-cell RNA sequencing provides a high-resolution roadmap for understanding the multicellular compartmentation of specialized metabolism.</title>
        <authorList>
            <person name="Sun S."/>
            <person name="Shen X."/>
            <person name="Li Y."/>
            <person name="Li Y."/>
            <person name="Wang S."/>
            <person name="Li R."/>
            <person name="Zhang H."/>
            <person name="Shen G."/>
            <person name="Guo B."/>
            <person name="Wei J."/>
            <person name="Xu J."/>
            <person name="St-Pierre B."/>
            <person name="Chen S."/>
            <person name="Sun C."/>
        </authorList>
    </citation>
    <scope>NUCLEOTIDE SEQUENCE [LARGE SCALE GENOMIC DNA]</scope>
</reference>
<gene>
    <name evidence="1" type="ORF">M9H77_13244</name>
</gene>
<dbReference type="EMBL" id="CM044703">
    <property type="protein sequence ID" value="KAI5672880.1"/>
    <property type="molecule type" value="Genomic_DNA"/>
</dbReference>
<keyword evidence="2" id="KW-1185">Reference proteome</keyword>
<accession>A0ACC0BJP1</accession>